<comment type="caution">
    <text evidence="1">The sequence shown here is derived from an EMBL/GenBank/DDBJ whole genome shotgun (WGS) entry which is preliminary data.</text>
</comment>
<dbReference type="EMBL" id="WNYA01000002">
    <property type="protein sequence ID" value="KAG8589261.1"/>
    <property type="molecule type" value="Genomic_DNA"/>
</dbReference>
<reference evidence="1" key="1">
    <citation type="thesis" date="2020" institute="ProQuest LLC" country="789 East Eisenhower Parkway, Ann Arbor, MI, USA">
        <title>Comparative Genomics and Chromosome Evolution.</title>
        <authorList>
            <person name="Mudd A.B."/>
        </authorList>
    </citation>
    <scope>NUCLEOTIDE SEQUENCE</scope>
    <source>
        <strain evidence="1">237g6f4</strain>
        <tissue evidence="1">Blood</tissue>
    </source>
</reference>
<dbReference type="Proteomes" id="UP000824782">
    <property type="component" value="Unassembled WGS sequence"/>
</dbReference>
<evidence type="ECO:0000313" key="2">
    <source>
        <dbReference type="Proteomes" id="UP000824782"/>
    </source>
</evidence>
<accession>A0AAV7CXN0</accession>
<sequence>MDKFPLKMYLIVVSAFPRSHQHLEVLCFVFSQTKNFVVLKENVYVDVMYQSNINLKVVIQLLNRTCSLVLLLHRGCILLLAVLDLLQITY</sequence>
<dbReference type="AlphaFoldDB" id="A0AAV7CXN0"/>
<organism evidence="1 2">
    <name type="scientific">Engystomops pustulosus</name>
    <name type="common">Tungara frog</name>
    <name type="synonym">Physalaemus pustulosus</name>
    <dbReference type="NCBI Taxonomy" id="76066"/>
    <lineage>
        <taxon>Eukaryota</taxon>
        <taxon>Metazoa</taxon>
        <taxon>Chordata</taxon>
        <taxon>Craniata</taxon>
        <taxon>Vertebrata</taxon>
        <taxon>Euteleostomi</taxon>
        <taxon>Amphibia</taxon>
        <taxon>Batrachia</taxon>
        <taxon>Anura</taxon>
        <taxon>Neobatrachia</taxon>
        <taxon>Hyloidea</taxon>
        <taxon>Leptodactylidae</taxon>
        <taxon>Leiuperinae</taxon>
        <taxon>Engystomops</taxon>
    </lineage>
</organism>
<protein>
    <submittedName>
        <fullName evidence="1">Uncharacterized protein</fullName>
    </submittedName>
</protein>
<proteinExistence type="predicted"/>
<evidence type="ECO:0000313" key="1">
    <source>
        <dbReference type="EMBL" id="KAG8589261.1"/>
    </source>
</evidence>
<keyword evidence="2" id="KW-1185">Reference proteome</keyword>
<name>A0AAV7CXN0_ENGPU</name>
<gene>
    <name evidence="1" type="ORF">GDO81_006322</name>
</gene>